<feature type="transmembrane region" description="Helical" evidence="5">
    <location>
        <begin position="248"/>
        <end position="265"/>
    </location>
</feature>
<dbReference type="AlphaFoldDB" id="A0A0B5AUG7"/>
<dbReference type="Pfam" id="PF01578">
    <property type="entry name" value="Cytochrom_C_asm"/>
    <property type="match status" value="1"/>
</dbReference>
<keyword evidence="3 5" id="KW-1133">Transmembrane helix</keyword>
<name>A0A0B5AUG7_9BACL</name>
<evidence type="ECO:0000256" key="1">
    <source>
        <dbReference type="ARBA" id="ARBA00004141"/>
    </source>
</evidence>
<feature type="transmembrane region" description="Helical" evidence="5">
    <location>
        <begin position="95"/>
        <end position="114"/>
    </location>
</feature>
<feature type="transmembrane region" description="Helical" evidence="5">
    <location>
        <begin position="214"/>
        <end position="236"/>
    </location>
</feature>
<feature type="transmembrane region" description="Helical" evidence="5">
    <location>
        <begin position="38"/>
        <end position="58"/>
    </location>
</feature>
<dbReference type="GO" id="GO:0017004">
    <property type="term" value="P:cytochrome complex assembly"/>
    <property type="evidence" value="ECO:0007669"/>
    <property type="project" value="InterPro"/>
</dbReference>
<evidence type="ECO:0000313" key="7">
    <source>
        <dbReference type="EMBL" id="AJD91679.1"/>
    </source>
</evidence>
<sequence length="277" mass="31877">MFELSMTRLHEVMIILYAISVLLYFMDYVQRDQKANRVAFWLLSIVWVLQTIFLFLYMFRTGRFPVLTLFEGIYFYAWVLLTLSLVLNRLMKIDFTVFFVNLIGFTFMAIHTFAPVQASTEAAAERLMSELLLIHITMAIVSYAAFSISVVFSILYLLQYRLLKQKKWGQKLQRITDLAKLEKGSVILNSIGFPLLLLSLILGVQWAVVSLPTVLWYDIKISGSFLLLAIYGVFLYRRFGKGQSGKSLALFNTAAFGCLLINFLLGSRLSSFHFWSV</sequence>
<feature type="transmembrane region" description="Helical" evidence="5">
    <location>
        <begin position="64"/>
        <end position="88"/>
    </location>
</feature>
<dbReference type="EMBL" id="CP009416">
    <property type="protein sequence ID" value="AJD91679.1"/>
    <property type="molecule type" value="Genomic_DNA"/>
</dbReference>
<accession>A0A0B5AUG7</accession>
<feature type="domain" description="Cytochrome c assembly protein" evidence="6">
    <location>
        <begin position="68"/>
        <end position="265"/>
    </location>
</feature>
<dbReference type="InterPro" id="IPR045062">
    <property type="entry name" value="Cyt_c_biogenesis_CcsA/CcmC"/>
</dbReference>
<feature type="transmembrane region" description="Helical" evidence="5">
    <location>
        <begin position="186"/>
        <end position="208"/>
    </location>
</feature>
<evidence type="ECO:0000256" key="3">
    <source>
        <dbReference type="ARBA" id="ARBA00022989"/>
    </source>
</evidence>
<dbReference type="BioCyc" id="JESP1508404:G14D9-11617-MONOMER"/>
<comment type="subcellular location">
    <subcellularLocation>
        <location evidence="1">Membrane</location>
        <topology evidence="1">Multi-pass membrane protein</topology>
    </subcellularLocation>
</comment>
<evidence type="ECO:0000256" key="2">
    <source>
        <dbReference type="ARBA" id="ARBA00022692"/>
    </source>
</evidence>
<evidence type="ECO:0000256" key="4">
    <source>
        <dbReference type="ARBA" id="ARBA00023136"/>
    </source>
</evidence>
<dbReference type="KEGG" id="jeo:JMA_23620"/>
<feature type="transmembrane region" description="Helical" evidence="5">
    <location>
        <begin position="134"/>
        <end position="158"/>
    </location>
</feature>
<dbReference type="Proteomes" id="UP000031449">
    <property type="component" value="Chromosome"/>
</dbReference>
<dbReference type="STRING" id="1508404.JMA_23620"/>
<gene>
    <name evidence="7" type="ORF">JMA_23620</name>
</gene>
<protein>
    <submittedName>
        <fullName evidence="7">Cytochrome C</fullName>
    </submittedName>
</protein>
<reference evidence="7 8" key="1">
    <citation type="submission" date="2014-08" db="EMBL/GenBank/DDBJ databases">
        <title>Complete genome of a marine bacteria Jeotgalibacillus malaysiensis.</title>
        <authorList>
            <person name="Yaakop A.S."/>
            <person name="Chan K.-G."/>
            <person name="Goh K.M."/>
        </authorList>
    </citation>
    <scope>NUCLEOTIDE SEQUENCE [LARGE SCALE GENOMIC DNA]</scope>
    <source>
        <strain evidence="7 8">D5</strain>
    </source>
</reference>
<keyword evidence="4 5" id="KW-0472">Membrane</keyword>
<dbReference type="HOGENOM" id="CLU_049710_4_0_9"/>
<dbReference type="GO" id="GO:0020037">
    <property type="term" value="F:heme binding"/>
    <property type="evidence" value="ECO:0007669"/>
    <property type="project" value="InterPro"/>
</dbReference>
<keyword evidence="8" id="KW-1185">Reference proteome</keyword>
<organism evidence="7 8">
    <name type="scientific">Jeotgalibacillus malaysiensis</name>
    <dbReference type="NCBI Taxonomy" id="1508404"/>
    <lineage>
        <taxon>Bacteria</taxon>
        <taxon>Bacillati</taxon>
        <taxon>Bacillota</taxon>
        <taxon>Bacilli</taxon>
        <taxon>Bacillales</taxon>
        <taxon>Caryophanaceae</taxon>
        <taxon>Jeotgalibacillus</taxon>
    </lineage>
</organism>
<evidence type="ECO:0000256" key="5">
    <source>
        <dbReference type="SAM" id="Phobius"/>
    </source>
</evidence>
<keyword evidence="2 5" id="KW-0812">Transmembrane</keyword>
<dbReference type="PANTHER" id="PTHR30071:SF15">
    <property type="entry name" value="PROTEIN HEMX"/>
    <property type="match status" value="1"/>
</dbReference>
<dbReference type="PANTHER" id="PTHR30071">
    <property type="entry name" value="HEME EXPORTER PROTEIN C"/>
    <property type="match status" value="1"/>
</dbReference>
<evidence type="ECO:0000259" key="6">
    <source>
        <dbReference type="Pfam" id="PF01578"/>
    </source>
</evidence>
<evidence type="ECO:0000313" key="8">
    <source>
        <dbReference type="Proteomes" id="UP000031449"/>
    </source>
</evidence>
<feature type="transmembrane region" description="Helical" evidence="5">
    <location>
        <begin position="6"/>
        <end position="26"/>
    </location>
</feature>
<dbReference type="GO" id="GO:0005886">
    <property type="term" value="C:plasma membrane"/>
    <property type="evidence" value="ECO:0007669"/>
    <property type="project" value="TreeGrafter"/>
</dbReference>
<dbReference type="InterPro" id="IPR002541">
    <property type="entry name" value="Cyt_c_assembly"/>
</dbReference>
<proteinExistence type="predicted"/>
<dbReference type="OrthoDB" id="2417400at2"/>